<keyword evidence="10" id="KW-0325">Glycoprotein</keyword>
<keyword evidence="9 15" id="KW-0675">Receptor</keyword>
<dbReference type="InterPro" id="IPR038550">
    <property type="entry name" value="GPCR_3_9-Cys_sf"/>
</dbReference>
<evidence type="ECO:0000256" key="1">
    <source>
        <dbReference type="ARBA" id="ARBA00004651"/>
    </source>
</evidence>
<dbReference type="PRINTS" id="PR00248">
    <property type="entry name" value="GPCRMGR"/>
</dbReference>
<feature type="transmembrane region" description="Helical" evidence="12">
    <location>
        <begin position="724"/>
        <end position="742"/>
    </location>
</feature>
<dbReference type="InterPro" id="IPR000337">
    <property type="entry name" value="GPCR_3"/>
</dbReference>
<dbReference type="PROSITE" id="PS50259">
    <property type="entry name" value="G_PROTEIN_RECEP_F3_4"/>
    <property type="match status" value="1"/>
</dbReference>
<proteinExistence type="inferred from homology"/>
<dbReference type="EMBL" id="JAOTOJ010000002">
    <property type="protein sequence ID" value="KAK9405549.1"/>
    <property type="molecule type" value="Genomic_DNA"/>
</dbReference>
<feature type="transmembrane region" description="Helical" evidence="12">
    <location>
        <begin position="829"/>
        <end position="851"/>
    </location>
</feature>
<keyword evidence="3" id="KW-1003">Cell membrane</keyword>
<dbReference type="Gene3D" id="3.40.50.2300">
    <property type="match status" value="2"/>
</dbReference>
<dbReference type="Pfam" id="PF00003">
    <property type="entry name" value="7tm_3"/>
    <property type="match status" value="1"/>
</dbReference>
<dbReference type="Gene3D" id="2.10.50.30">
    <property type="entry name" value="GPCR, family 3, nine cysteines domain"/>
    <property type="match status" value="1"/>
</dbReference>
<dbReference type="InterPro" id="IPR009030">
    <property type="entry name" value="Growth_fac_rcpt_cys_sf"/>
</dbReference>
<evidence type="ECO:0000256" key="13">
    <source>
        <dbReference type="SAM" id="SignalP"/>
    </source>
</evidence>
<feature type="signal peptide" evidence="13">
    <location>
        <begin position="1"/>
        <end position="17"/>
    </location>
</feature>
<keyword evidence="7" id="KW-0297">G-protein coupled receptor</keyword>
<evidence type="ECO:0000256" key="8">
    <source>
        <dbReference type="ARBA" id="ARBA00023136"/>
    </source>
</evidence>
<evidence type="ECO:0000259" key="14">
    <source>
        <dbReference type="PROSITE" id="PS50259"/>
    </source>
</evidence>
<dbReference type="Proteomes" id="UP001474421">
    <property type="component" value="Unassembled WGS sequence"/>
</dbReference>
<reference evidence="15 16" key="1">
    <citation type="journal article" date="2024" name="Proc. Natl. Acad. Sci. U.S.A.">
        <title>The genetic regulatory architecture and epigenomic basis for age-related changes in rattlesnake venom.</title>
        <authorList>
            <person name="Hogan M.P."/>
            <person name="Holding M.L."/>
            <person name="Nystrom G.S."/>
            <person name="Colston T.J."/>
            <person name="Bartlett D.A."/>
            <person name="Mason A.J."/>
            <person name="Ellsworth S.A."/>
            <person name="Rautsaw R.M."/>
            <person name="Lawrence K.C."/>
            <person name="Strickland J.L."/>
            <person name="He B."/>
            <person name="Fraser P."/>
            <person name="Margres M.J."/>
            <person name="Gilbert D.M."/>
            <person name="Gibbs H.L."/>
            <person name="Parkinson C.L."/>
            <person name="Rokyta D.R."/>
        </authorList>
    </citation>
    <scope>NUCLEOTIDE SEQUENCE [LARGE SCALE GENOMIC DNA]</scope>
    <source>
        <strain evidence="15">DRR0105</strain>
    </source>
</reference>
<dbReference type="PRINTS" id="PR01535">
    <property type="entry name" value="VOMERONASL2R"/>
</dbReference>
<dbReference type="InterPro" id="IPR000068">
    <property type="entry name" value="GPCR_3_Ca_sens_rcpt-rel"/>
</dbReference>
<keyword evidence="8 12" id="KW-0472">Membrane</keyword>
<dbReference type="PANTHER" id="PTHR24061:SF599">
    <property type="entry name" value="G-PROTEIN COUPLED RECEPTORS FAMILY 3 PROFILE DOMAIN-CONTAINING PROTEIN"/>
    <property type="match status" value="1"/>
</dbReference>
<keyword evidence="11" id="KW-0807">Transducer</keyword>
<evidence type="ECO:0000256" key="11">
    <source>
        <dbReference type="ARBA" id="ARBA00023224"/>
    </source>
</evidence>
<evidence type="ECO:0000256" key="9">
    <source>
        <dbReference type="ARBA" id="ARBA00023170"/>
    </source>
</evidence>
<keyword evidence="4 12" id="KW-0812">Transmembrane</keyword>
<accession>A0AAW1BTT7</accession>
<feature type="transmembrane region" description="Helical" evidence="12">
    <location>
        <begin position="609"/>
        <end position="634"/>
    </location>
</feature>
<comment type="caution">
    <text evidence="15">The sequence shown here is derived from an EMBL/GenBank/DDBJ whole genome shotgun (WGS) entry which is preliminary data.</text>
</comment>
<dbReference type="InterPro" id="IPR011500">
    <property type="entry name" value="GPCR_3_9-Cys_dom"/>
</dbReference>
<evidence type="ECO:0000256" key="2">
    <source>
        <dbReference type="ARBA" id="ARBA00007242"/>
    </source>
</evidence>
<evidence type="ECO:0000256" key="6">
    <source>
        <dbReference type="ARBA" id="ARBA00022989"/>
    </source>
</evidence>
<evidence type="ECO:0000256" key="5">
    <source>
        <dbReference type="ARBA" id="ARBA00022729"/>
    </source>
</evidence>
<dbReference type="Pfam" id="PF01094">
    <property type="entry name" value="ANF_receptor"/>
    <property type="match status" value="1"/>
</dbReference>
<name>A0AAW1BTT7_CROAD</name>
<feature type="transmembrane region" description="Helical" evidence="12">
    <location>
        <begin position="679"/>
        <end position="704"/>
    </location>
</feature>
<comment type="similarity">
    <text evidence="2">Belongs to the G-protein coupled receptor 3 family.</text>
</comment>
<feature type="domain" description="G-protein coupled receptors family 3 profile" evidence="14">
    <location>
        <begin position="609"/>
        <end position="872"/>
    </location>
</feature>
<dbReference type="Pfam" id="PF07562">
    <property type="entry name" value="NCD3G"/>
    <property type="match status" value="1"/>
</dbReference>
<dbReference type="InterPro" id="IPR001828">
    <property type="entry name" value="ANF_lig-bd_rcpt"/>
</dbReference>
<evidence type="ECO:0000313" key="15">
    <source>
        <dbReference type="EMBL" id="KAK9405549.1"/>
    </source>
</evidence>
<dbReference type="AlphaFoldDB" id="A0AAW1BTT7"/>
<dbReference type="SUPFAM" id="SSF57184">
    <property type="entry name" value="Growth factor receptor domain"/>
    <property type="match status" value="1"/>
</dbReference>
<evidence type="ECO:0000256" key="3">
    <source>
        <dbReference type="ARBA" id="ARBA00022475"/>
    </source>
</evidence>
<evidence type="ECO:0000256" key="7">
    <source>
        <dbReference type="ARBA" id="ARBA00023040"/>
    </source>
</evidence>
<comment type="subcellular location">
    <subcellularLocation>
        <location evidence="1">Cell membrane</location>
        <topology evidence="1">Multi-pass membrane protein</topology>
    </subcellularLocation>
</comment>
<dbReference type="SUPFAM" id="SSF53822">
    <property type="entry name" value="Periplasmic binding protein-like I"/>
    <property type="match status" value="1"/>
</dbReference>
<evidence type="ECO:0000256" key="4">
    <source>
        <dbReference type="ARBA" id="ARBA00022692"/>
    </source>
</evidence>
<organism evidence="15 16">
    <name type="scientific">Crotalus adamanteus</name>
    <name type="common">Eastern diamondback rattlesnake</name>
    <dbReference type="NCBI Taxonomy" id="8729"/>
    <lineage>
        <taxon>Eukaryota</taxon>
        <taxon>Metazoa</taxon>
        <taxon>Chordata</taxon>
        <taxon>Craniata</taxon>
        <taxon>Vertebrata</taxon>
        <taxon>Euteleostomi</taxon>
        <taxon>Lepidosauria</taxon>
        <taxon>Squamata</taxon>
        <taxon>Bifurcata</taxon>
        <taxon>Unidentata</taxon>
        <taxon>Episquamata</taxon>
        <taxon>Toxicofera</taxon>
        <taxon>Serpentes</taxon>
        <taxon>Colubroidea</taxon>
        <taxon>Viperidae</taxon>
        <taxon>Crotalinae</taxon>
        <taxon>Crotalus</taxon>
    </lineage>
</organism>
<evidence type="ECO:0000256" key="10">
    <source>
        <dbReference type="ARBA" id="ARBA00023180"/>
    </source>
</evidence>
<keyword evidence="5 13" id="KW-0732">Signal</keyword>
<dbReference type="GO" id="GO:0005886">
    <property type="term" value="C:plasma membrane"/>
    <property type="evidence" value="ECO:0007669"/>
    <property type="project" value="UniProtKB-SubCell"/>
</dbReference>
<dbReference type="InterPro" id="IPR028082">
    <property type="entry name" value="Peripla_BP_I"/>
</dbReference>
<keyword evidence="6 12" id="KW-1133">Transmembrane helix</keyword>
<dbReference type="PROSITE" id="PS00981">
    <property type="entry name" value="G_PROTEIN_RECEP_F3_3"/>
    <property type="match status" value="1"/>
</dbReference>
<dbReference type="InterPro" id="IPR017978">
    <property type="entry name" value="GPCR_3_C"/>
</dbReference>
<feature type="transmembrane region" description="Helical" evidence="12">
    <location>
        <begin position="803"/>
        <end position="823"/>
    </location>
</feature>
<gene>
    <name evidence="15" type="ORF">NXF25_004323</name>
</gene>
<feature type="transmembrane region" description="Helical" evidence="12">
    <location>
        <begin position="768"/>
        <end position="791"/>
    </location>
</feature>
<evidence type="ECO:0000313" key="16">
    <source>
        <dbReference type="Proteomes" id="UP001474421"/>
    </source>
</evidence>
<dbReference type="InterPro" id="IPR004073">
    <property type="entry name" value="GPCR_3_vmron_rcpt_2"/>
</dbReference>
<feature type="chain" id="PRO_5043710335" evidence="13">
    <location>
        <begin position="18"/>
        <end position="872"/>
    </location>
</feature>
<keyword evidence="16" id="KW-1185">Reference proteome</keyword>
<dbReference type="PANTHER" id="PTHR24061">
    <property type="entry name" value="CALCIUM-SENSING RECEPTOR-RELATED"/>
    <property type="match status" value="1"/>
</dbReference>
<dbReference type="InterPro" id="IPR017979">
    <property type="entry name" value="GPCR_3_CS"/>
</dbReference>
<protein>
    <submittedName>
        <fullName evidence="15">Type-2 vomeronasal receptor</fullName>
    </submittedName>
</protein>
<evidence type="ECO:0000256" key="12">
    <source>
        <dbReference type="SAM" id="Phobius"/>
    </source>
</evidence>
<feature type="transmembrane region" description="Helical" evidence="12">
    <location>
        <begin position="646"/>
        <end position="667"/>
    </location>
</feature>
<dbReference type="GO" id="GO:0004930">
    <property type="term" value="F:G protein-coupled receptor activity"/>
    <property type="evidence" value="ECO:0007669"/>
    <property type="project" value="UniProtKB-KW"/>
</dbReference>
<dbReference type="FunFam" id="2.10.50.30:FF:000002">
    <property type="entry name" value="Vomeronasal 2 receptor, h1"/>
    <property type="match status" value="1"/>
</dbReference>
<sequence length="872" mass="98498">MLLLLLFVLLLWPQTDGGVFKAKCLLTLEQSKVDPENHYKLGDFFISGIVSTTIATFRSLSFNRSPSIKFDAKSPKLYWKFLPYILTTKDINHNNPLLLNLTLGYNTYENFYKVEMTSDPLLDLLSDGEANIPNYKCGRQRNTMVVEDAETGISIQISNMLGIYKIPQISCNFGSKILRDKTQFPFFYPMFPAEGVQYPGIVKLLLYFRWTLVGIIAPENDQGEGFMRTLSSLMLRNGICAVIYQTFPLHSHTIHIMNDKYYNWREVNVFVYGPEISSFLFGIMIVQAILHEFKEHVVDKVWITTAHWDLSPDLMFDQFSFKYLSAIFSFMIQKMKWANYVASIPFVESIVKFLKNTFACSSTKDAFSVKIWRRCRQKEELESFRKEDADRIQALDSYIIYSTIWAVGKVLNSASLSRSRRSMRKTVHSFLQSSQFHNNSIEGVYLNEKGDLTADLDIVSWVLFLNKSVKRVKSGSLEKLASKDLKFTIDQKSIAQFVKPKSLPGVPQPFLLCHVSETKFILGAFFLSLSFQALPPSRCVETCHPGFTKVPQEGRPICCYDCHPCAEGTISTMEDAEKCTKCPDDQHPNLNRDECIPKIKTFLSYQESLGIVLASLALFLSLLTGLVLGIFIKFQETPIVKANNRDLSYILLISLLLSFLTSFLFIGQPRRATCLLQQAAFSNIFSVAASTVVAKTVTVVIAFLATKPGNKVQRLLGKSLANSIILSCSGVQVVLCSIWLGSSPPFLELDMYSQSAEIILQCNQGSVAMLYLALGYMAFLALICFMVAFLARNLPGAFNEAKLITFSMLVFCSVWISFVPTYLSTKGKYMVAVQVFSILASSVGLLCCIFIPKCYIIFLRPDLNTKEYLMSK</sequence>